<dbReference type="NCBIfam" id="TIGR01254">
    <property type="entry name" value="sfuA"/>
    <property type="match status" value="1"/>
</dbReference>
<comment type="caution">
    <text evidence="3">The sequence shown here is derived from an EMBL/GenBank/DDBJ whole genome shotgun (WGS) entry which is preliminary data.</text>
</comment>
<accession>A0ABD7UXU9</accession>
<organism evidence="3 4">
    <name type="scientific">Gordonia paraffinivorans</name>
    <dbReference type="NCBI Taxonomy" id="175628"/>
    <lineage>
        <taxon>Bacteria</taxon>
        <taxon>Bacillati</taxon>
        <taxon>Actinomycetota</taxon>
        <taxon>Actinomycetes</taxon>
        <taxon>Mycobacteriales</taxon>
        <taxon>Gordoniaceae</taxon>
        <taxon>Gordonia</taxon>
    </lineage>
</organism>
<dbReference type="PANTHER" id="PTHR30006">
    <property type="entry name" value="THIAMINE-BINDING PERIPLASMIC PROTEIN-RELATED"/>
    <property type="match status" value="1"/>
</dbReference>
<dbReference type="SUPFAM" id="SSF53850">
    <property type="entry name" value="Periplasmic binding protein-like II"/>
    <property type="match status" value="1"/>
</dbReference>
<protein>
    <submittedName>
        <fullName evidence="3">Thiamine-binding periplasmic protein</fullName>
    </submittedName>
</protein>
<evidence type="ECO:0000313" key="3">
    <source>
        <dbReference type="EMBL" id="VFA81266.1"/>
    </source>
</evidence>
<dbReference type="InterPro" id="IPR005948">
    <property type="entry name" value="ThiB-like"/>
</dbReference>
<dbReference type="RefSeq" id="WP_131733255.1">
    <property type="nucleotide sequence ID" value="NZ_CAACYD010000003.1"/>
</dbReference>
<dbReference type="PANTHER" id="PTHR30006:SF2">
    <property type="entry name" value="ABC TRANSPORTER SUBSTRATE-BINDING PROTEIN"/>
    <property type="match status" value="1"/>
</dbReference>
<name>A0ABD7UXU9_9ACTN</name>
<sequence>MEQQQGTDVPGRRCGGRRGNVLGRAARRTLALAAGVLMVAGAAVACADESTTGGEVTLLTHDSFELPESVIDGFRRETGLTLKIVKSGDAGQLASTVSLTPGAPKGDVVFGIDNTFASRPIEAGALEAYAPPAAANGAAEYAVPGATDLLTAVDRGDVCLNIDDAWYESRGITPPQSFRDLARPEYAAHTVLTDPATSSPGTAFLLTTVGALGDGWQDYWKRVVDGGAEIVSGWEVAYNQVFSAGEGKGDRPIVLSYASSPAATPNTSALLDSCFPQVEYVGILKGTRNSSGARQLVDYMLSPEVQAALPESMYVYPVQRDVPLPEGWPARAEVPEWISSLPPATIADNREKWLDQWRAVVGR</sequence>
<keyword evidence="1 2" id="KW-0732">Signal</keyword>
<dbReference type="EMBL" id="CAACYD010000003">
    <property type="protein sequence ID" value="VFA81266.1"/>
    <property type="molecule type" value="Genomic_DNA"/>
</dbReference>
<feature type="chain" id="PRO_5044877046" evidence="2">
    <location>
        <begin position="48"/>
        <end position="363"/>
    </location>
</feature>
<feature type="signal peptide" evidence="2">
    <location>
        <begin position="1"/>
        <end position="47"/>
    </location>
</feature>
<dbReference type="Gene3D" id="3.40.190.10">
    <property type="entry name" value="Periplasmic binding protein-like II"/>
    <property type="match status" value="2"/>
</dbReference>
<proteinExistence type="predicted"/>
<evidence type="ECO:0000256" key="2">
    <source>
        <dbReference type="SAM" id="SignalP"/>
    </source>
</evidence>
<dbReference type="Pfam" id="PF13343">
    <property type="entry name" value="SBP_bac_6"/>
    <property type="match status" value="1"/>
</dbReference>
<evidence type="ECO:0000313" key="4">
    <source>
        <dbReference type="Proteomes" id="UP000360750"/>
    </source>
</evidence>
<reference evidence="3 4" key="1">
    <citation type="submission" date="2019-02" db="EMBL/GenBank/DDBJ databases">
        <authorList>
            <consortium name="Pathogen Informatics"/>
        </authorList>
    </citation>
    <scope>NUCLEOTIDE SEQUENCE [LARGE SCALE GENOMIC DNA]</scope>
    <source>
        <strain evidence="3 4">3012STDY6756503</strain>
    </source>
</reference>
<dbReference type="GeneID" id="60748375"/>
<evidence type="ECO:0000256" key="1">
    <source>
        <dbReference type="ARBA" id="ARBA00022729"/>
    </source>
</evidence>
<dbReference type="Proteomes" id="UP000360750">
    <property type="component" value="Unassembled WGS sequence"/>
</dbReference>
<dbReference type="AlphaFoldDB" id="A0ABD7UXU9"/>
<gene>
    <name evidence="3" type="primary">thiB</name>
    <name evidence="3" type="ORF">NCTC8139_00321</name>
</gene>